<evidence type="ECO:0000313" key="4">
    <source>
        <dbReference type="Proteomes" id="UP000275267"/>
    </source>
</evidence>
<dbReference type="AlphaFoldDB" id="A0A3L6R9Q7"/>
<dbReference type="PANTHER" id="PTHR34709:SF75">
    <property type="entry name" value="FBD DOMAIN-CONTAINING PROTEIN"/>
    <property type="match status" value="1"/>
</dbReference>
<accession>A0A3L6R9Q7</accession>
<dbReference type="Pfam" id="PF24758">
    <property type="entry name" value="LRR_At5g56370"/>
    <property type="match status" value="1"/>
</dbReference>
<name>A0A3L6R9Q7_PANMI</name>
<sequence length="493" mass="55783">MAVHQNGHDGYKRSLKKFVQGSPDQLPVANHGGTPAPPGRWGRWEGPHQRPPRRGPPQRPLRARIDRRSRWRRARPLWTELHVLVFRGLDPGTVRGLLARASHRQLARLEIRVPGQAVGIAAAQVTSLLRAAEEHQPEELIFEVGGVRAGADDPFELPCFARATSVDLKIWNRSFTLPPAGEFSNLRMLTLSLCTVSPNDFLSRCPQLQVLHMGCYWVFDFVTVSLASLQELILRADVPVPVDDPNNTPQQLIIVEAPALEKFRLQSYGLRGVITSFSAPMVDTLSFTFCSKASRCIGFSWPWRWRVLSLSTAMGWVTRYGEADAVRRRVLSMVIIDNDDGRCNAVRSFAEEIVRLPVNNFSVLKLELRKDDGHAFGTDVLQLLKTLNTVQRPHLVLPPTNERGYWSKKREIKSNEGISLINLEEAEIEGLNVHDHDFDFMKFLFASAPVLKVVRVTLFPGFSQSSQRYKQLCYLLWAKTWVKCFVNGRLEAL</sequence>
<dbReference type="Proteomes" id="UP000275267">
    <property type="component" value="Unassembled WGS sequence"/>
</dbReference>
<protein>
    <recommendedName>
        <fullName evidence="2">F-box/LRR-repeat protein 15/At3g58940/PEG3-like LRR domain-containing protein</fullName>
    </recommendedName>
</protein>
<feature type="region of interest" description="Disordered" evidence="1">
    <location>
        <begin position="19"/>
        <end position="65"/>
    </location>
</feature>
<comment type="caution">
    <text evidence="3">The sequence shown here is derived from an EMBL/GenBank/DDBJ whole genome shotgun (WGS) entry which is preliminary data.</text>
</comment>
<dbReference type="EMBL" id="PQIB02000009">
    <property type="protein sequence ID" value="RLM99031.1"/>
    <property type="molecule type" value="Genomic_DNA"/>
</dbReference>
<proteinExistence type="predicted"/>
<gene>
    <name evidence="3" type="ORF">C2845_PM06G10970</name>
</gene>
<keyword evidence="4" id="KW-1185">Reference proteome</keyword>
<dbReference type="PANTHER" id="PTHR34709">
    <property type="entry name" value="OS10G0396666 PROTEIN"/>
    <property type="match status" value="1"/>
</dbReference>
<reference evidence="4" key="1">
    <citation type="journal article" date="2019" name="Nat. Commun.">
        <title>The genome of broomcorn millet.</title>
        <authorList>
            <person name="Zou C."/>
            <person name="Miki D."/>
            <person name="Li D."/>
            <person name="Tang Q."/>
            <person name="Xiao L."/>
            <person name="Rajput S."/>
            <person name="Deng P."/>
            <person name="Jia W."/>
            <person name="Huang R."/>
            <person name="Zhang M."/>
            <person name="Sun Y."/>
            <person name="Hu J."/>
            <person name="Fu X."/>
            <person name="Schnable P.S."/>
            <person name="Li F."/>
            <person name="Zhang H."/>
            <person name="Feng B."/>
            <person name="Zhu X."/>
            <person name="Liu R."/>
            <person name="Schnable J.C."/>
            <person name="Zhu J.-K."/>
            <person name="Zhang H."/>
        </authorList>
    </citation>
    <scope>NUCLEOTIDE SEQUENCE [LARGE SCALE GENOMIC DNA]</scope>
</reference>
<evidence type="ECO:0000259" key="2">
    <source>
        <dbReference type="Pfam" id="PF24758"/>
    </source>
</evidence>
<dbReference type="OrthoDB" id="691232at2759"/>
<dbReference type="InterPro" id="IPR055411">
    <property type="entry name" value="LRR_FXL15/At3g58940/PEG3-like"/>
</dbReference>
<organism evidence="3 4">
    <name type="scientific">Panicum miliaceum</name>
    <name type="common">Proso millet</name>
    <name type="synonym">Broomcorn millet</name>
    <dbReference type="NCBI Taxonomy" id="4540"/>
    <lineage>
        <taxon>Eukaryota</taxon>
        <taxon>Viridiplantae</taxon>
        <taxon>Streptophyta</taxon>
        <taxon>Embryophyta</taxon>
        <taxon>Tracheophyta</taxon>
        <taxon>Spermatophyta</taxon>
        <taxon>Magnoliopsida</taxon>
        <taxon>Liliopsida</taxon>
        <taxon>Poales</taxon>
        <taxon>Poaceae</taxon>
        <taxon>PACMAD clade</taxon>
        <taxon>Panicoideae</taxon>
        <taxon>Panicodae</taxon>
        <taxon>Paniceae</taxon>
        <taxon>Panicinae</taxon>
        <taxon>Panicum</taxon>
        <taxon>Panicum sect. Panicum</taxon>
    </lineage>
</organism>
<dbReference type="InterPro" id="IPR055312">
    <property type="entry name" value="FBL15-like"/>
</dbReference>
<evidence type="ECO:0000256" key="1">
    <source>
        <dbReference type="SAM" id="MobiDB-lite"/>
    </source>
</evidence>
<feature type="domain" description="F-box/LRR-repeat protein 15/At3g58940/PEG3-like LRR" evidence="2">
    <location>
        <begin position="128"/>
        <end position="286"/>
    </location>
</feature>
<dbReference type="SUPFAM" id="SSF52058">
    <property type="entry name" value="L domain-like"/>
    <property type="match status" value="1"/>
</dbReference>
<evidence type="ECO:0000313" key="3">
    <source>
        <dbReference type="EMBL" id="RLM99031.1"/>
    </source>
</evidence>